<gene>
    <name evidence="9" type="primary">dapF</name>
    <name evidence="11" type="ORF">SAMN05444955_108170</name>
</gene>
<evidence type="ECO:0000256" key="10">
    <source>
        <dbReference type="PROSITE-ProRule" id="PRU10125"/>
    </source>
</evidence>
<dbReference type="Gene3D" id="3.10.310.10">
    <property type="entry name" value="Diaminopimelate Epimerase, Chain A, domain 1"/>
    <property type="match status" value="2"/>
</dbReference>
<proteinExistence type="inferred from homology"/>
<dbReference type="AlphaFoldDB" id="A0A1H8FEU3"/>
<comment type="subcellular location">
    <subcellularLocation>
        <location evidence="9">Cytoplasm</location>
    </subcellularLocation>
</comment>
<evidence type="ECO:0000313" key="12">
    <source>
        <dbReference type="Proteomes" id="UP000199695"/>
    </source>
</evidence>
<evidence type="ECO:0000313" key="11">
    <source>
        <dbReference type="EMBL" id="SEN30401.1"/>
    </source>
</evidence>
<reference evidence="11 12" key="1">
    <citation type="submission" date="2016-10" db="EMBL/GenBank/DDBJ databases">
        <authorList>
            <person name="de Groot N.N."/>
        </authorList>
    </citation>
    <scope>NUCLEOTIDE SEQUENCE [LARGE SCALE GENOMIC DNA]</scope>
    <source>
        <strain evidence="11 12">DSM 46701</strain>
    </source>
</reference>
<dbReference type="GO" id="GO:0008837">
    <property type="term" value="F:diaminopimelate epimerase activity"/>
    <property type="evidence" value="ECO:0007669"/>
    <property type="project" value="UniProtKB-UniRule"/>
</dbReference>
<dbReference type="GO" id="GO:0005829">
    <property type="term" value="C:cytosol"/>
    <property type="evidence" value="ECO:0007669"/>
    <property type="project" value="TreeGrafter"/>
</dbReference>
<evidence type="ECO:0000256" key="6">
    <source>
        <dbReference type="ARBA" id="ARBA00023154"/>
    </source>
</evidence>
<dbReference type="Proteomes" id="UP000199695">
    <property type="component" value="Unassembled WGS sequence"/>
</dbReference>
<feature type="binding site" evidence="9">
    <location>
        <position position="194"/>
    </location>
    <ligand>
        <name>substrate</name>
    </ligand>
</feature>
<evidence type="ECO:0000256" key="9">
    <source>
        <dbReference type="HAMAP-Rule" id="MF_00197"/>
    </source>
</evidence>
<comment type="caution">
    <text evidence="9">Lacks conserved residue(s) required for the propagation of feature annotation.</text>
</comment>
<comment type="catalytic activity">
    <reaction evidence="8 9">
        <text>(2S,6S)-2,6-diaminopimelate = meso-2,6-diaminopimelate</text>
        <dbReference type="Rhea" id="RHEA:15393"/>
        <dbReference type="ChEBI" id="CHEBI:57609"/>
        <dbReference type="ChEBI" id="CHEBI:57791"/>
        <dbReference type="EC" id="5.1.1.7"/>
    </reaction>
</comment>
<dbReference type="SUPFAM" id="SSF54506">
    <property type="entry name" value="Diaminopimelate epimerase-like"/>
    <property type="match status" value="2"/>
</dbReference>
<feature type="active site" description="Proton donor" evidence="9">
    <location>
        <position position="72"/>
    </location>
</feature>
<dbReference type="PANTHER" id="PTHR31689:SF0">
    <property type="entry name" value="DIAMINOPIMELATE EPIMERASE"/>
    <property type="match status" value="1"/>
</dbReference>
<dbReference type="HAMAP" id="MF_00197">
    <property type="entry name" value="DAP_epimerase"/>
    <property type="match status" value="1"/>
</dbReference>
<organism evidence="11 12">
    <name type="scientific">Lihuaxuella thermophila</name>
    <dbReference type="NCBI Taxonomy" id="1173111"/>
    <lineage>
        <taxon>Bacteria</taxon>
        <taxon>Bacillati</taxon>
        <taxon>Bacillota</taxon>
        <taxon>Bacilli</taxon>
        <taxon>Bacillales</taxon>
        <taxon>Thermoactinomycetaceae</taxon>
        <taxon>Lihuaxuella</taxon>
    </lineage>
</organism>
<keyword evidence="4 9" id="KW-0963">Cytoplasm</keyword>
<dbReference type="FunFam" id="3.10.310.10:FF:000004">
    <property type="entry name" value="Diaminopimelate epimerase"/>
    <property type="match status" value="1"/>
</dbReference>
<keyword evidence="7 9" id="KW-0413">Isomerase</keyword>
<feature type="site" description="Could be important to modulate the pK values of the two catalytic cysteine residues" evidence="9">
    <location>
        <position position="212"/>
    </location>
</feature>
<evidence type="ECO:0000256" key="4">
    <source>
        <dbReference type="ARBA" id="ARBA00022490"/>
    </source>
</evidence>
<feature type="binding site" evidence="9">
    <location>
        <begin position="73"/>
        <end position="74"/>
    </location>
    <ligand>
        <name>substrate</name>
    </ligand>
</feature>
<feature type="active site" evidence="10">
    <location>
        <position position="72"/>
    </location>
</feature>
<dbReference type="OrthoDB" id="9805408at2"/>
<feature type="binding site" evidence="9">
    <location>
        <begin position="212"/>
        <end position="213"/>
    </location>
    <ligand>
        <name>substrate</name>
    </ligand>
</feature>
<dbReference type="Pfam" id="PF01678">
    <property type="entry name" value="DAP_epimerase"/>
    <property type="match status" value="2"/>
</dbReference>
<dbReference type="UniPathway" id="UPA00034">
    <property type="reaction ID" value="UER00025"/>
</dbReference>
<comment type="function">
    <text evidence="9">Catalyzes the stereoinversion of LL-2,6-diaminopimelate (L,L-DAP) to meso-diaminopimelate (meso-DAP), a precursor of L-lysine and an essential component of the bacterial peptidoglycan.</text>
</comment>
<dbReference type="PANTHER" id="PTHR31689">
    <property type="entry name" value="DIAMINOPIMELATE EPIMERASE, CHLOROPLASTIC"/>
    <property type="match status" value="1"/>
</dbReference>
<sequence length="278" mass="30903">MRFTKMHGLGNDFILVYKNRKPNAEEMSELAVSLCNRHTGVGADGLVVIYPTDRADIAMRIFNADGTMAEQCGNAVRCVAKYYYERLSAQKEQITIETKIGVQTVWLQAEDGRVHQVRVDMGEPVLKPSAIPVCVGSDRAVNERIEVKGKSFVFTGVSMGNPHAVIEVEDAANFPVERWGPFLETHPVFPQKANIEFITIHSPDEVTMRVWERGVGQTFACGSGACATVVAGVLTNKLNRRAVVHLKGGDLHIEWNQDDNHVYMTGPAAFVFEGEWRR</sequence>
<keyword evidence="6 9" id="KW-0457">Lysine biosynthesis</keyword>
<evidence type="ECO:0000256" key="8">
    <source>
        <dbReference type="ARBA" id="ARBA00051712"/>
    </source>
</evidence>
<feature type="site" description="Could be important to modulate the pK values of the two catalytic cysteine residues" evidence="9">
    <location>
        <position position="163"/>
    </location>
</feature>
<evidence type="ECO:0000256" key="2">
    <source>
        <dbReference type="ARBA" id="ARBA00010219"/>
    </source>
</evidence>
<dbReference type="InterPro" id="IPR001653">
    <property type="entry name" value="DAP_epimerase_DapF"/>
</dbReference>
<keyword evidence="12" id="KW-1185">Reference proteome</keyword>
<feature type="binding site" evidence="9">
    <location>
        <position position="11"/>
    </location>
    <ligand>
        <name>substrate</name>
    </ligand>
</feature>
<feature type="binding site" evidence="9">
    <location>
        <position position="161"/>
    </location>
    <ligand>
        <name>substrate</name>
    </ligand>
</feature>
<comment type="similarity">
    <text evidence="2 9">Belongs to the diaminopimelate epimerase family.</text>
</comment>
<evidence type="ECO:0000256" key="3">
    <source>
        <dbReference type="ARBA" id="ARBA00013080"/>
    </source>
</evidence>
<dbReference type="InterPro" id="IPR018510">
    <property type="entry name" value="DAP_epimerase_AS"/>
</dbReference>
<dbReference type="EMBL" id="FOCQ01000008">
    <property type="protein sequence ID" value="SEN30401.1"/>
    <property type="molecule type" value="Genomic_DNA"/>
</dbReference>
<protein>
    <recommendedName>
        <fullName evidence="3 9">Diaminopimelate epimerase</fullName>
        <shortName evidence="9">DAP epimerase</shortName>
        <ecNumber evidence="3 9">5.1.1.7</ecNumber>
    </recommendedName>
    <alternativeName>
        <fullName evidence="9">PLP-independent amino acid racemase</fullName>
    </alternativeName>
</protein>
<keyword evidence="5 9" id="KW-0028">Amino-acid biosynthesis</keyword>
<comment type="subunit">
    <text evidence="9">Homodimer.</text>
</comment>
<feature type="active site" description="Proton acceptor" evidence="9">
    <location>
        <position position="221"/>
    </location>
</feature>
<name>A0A1H8FEU3_9BACL</name>
<dbReference type="NCBIfam" id="TIGR00652">
    <property type="entry name" value="DapF"/>
    <property type="match status" value="1"/>
</dbReference>
<dbReference type="STRING" id="1173111.SAMN05444955_108170"/>
<accession>A0A1H8FEU3</accession>
<feature type="binding site" evidence="9">
    <location>
        <position position="63"/>
    </location>
    <ligand>
        <name>substrate</name>
    </ligand>
</feature>
<comment type="pathway">
    <text evidence="1 9">Amino-acid biosynthesis; L-lysine biosynthesis via DAP pathway; DL-2,6-diaminopimelate from LL-2,6-diaminopimelate: step 1/1.</text>
</comment>
<dbReference type="GO" id="GO:0009089">
    <property type="term" value="P:lysine biosynthetic process via diaminopimelate"/>
    <property type="evidence" value="ECO:0007669"/>
    <property type="project" value="UniProtKB-UniRule"/>
</dbReference>
<dbReference type="RefSeq" id="WP_089968747.1">
    <property type="nucleotide sequence ID" value="NZ_FOCQ01000008.1"/>
</dbReference>
<dbReference type="PROSITE" id="PS01326">
    <property type="entry name" value="DAP_EPIMERASE"/>
    <property type="match status" value="1"/>
</dbReference>
<evidence type="ECO:0000256" key="5">
    <source>
        <dbReference type="ARBA" id="ARBA00022605"/>
    </source>
</evidence>
<feature type="binding site" evidence="9">
    <location>
        <begin position="222"/>
        <end position="223"/>
    </location>
    <ligand>
        <name>substrate</name>
    </ligand>
</feature>
<dbReference type="EC" id="5.1.1.7" evidence="3 9"/>
<evidence type="ECO:0000256" key="7">
    <source>
        <dbReference type="ARBA" id="ARBA00023235"/>
    </source>
</evidence>
<evidence type="ECO:0000256" key="1">
    <source>
        <dbReference type="ARBA" id="ARBA00005196"/>
    </source>
</evidence>